<dbReference type="SUPFAM" id="SSF49785">
    <property type="entry name" value="Galactose-binding domain-like"/>
    <property type="match status" value="2"/>
</dbReference>
<dbReference type="InterPro" id="IPR025300">
    <property type="entry name" value="BetaGal_jelly_roll_dom"/>
</dbReference>
<dbReference type="InterPro" id="IPR017853">
    <property type="entry name" value="GH"/>
</dbReference>
<dbReference type="EC" id="3.2.1.23" evidence="4"/>
<dbReference type="Pfam" id="PF01301">
    <property type="entry name" value="Glyco_hydro_35"/>
    <property type="match status" value="1"/>
</dbReference>
<keyword evidence="12" id="KW-1185">Reference proteome</keyword>
<dbReference type="GO" id="GO:0004565">
    <property type="term" value="F:beta-galactosidase activity"/>
    <property type="evidence" value="ECO:0007669"/>
    <property type="project" value="UniProtKB-EC"/>
</dbReference>
<proteinExistence type="inferred from homology"/>
<evidence type="ECO:0000259" key="10">
    <source>
        <dbReference type="SMART" id="SM01029"/>
    </source>
</evidence>
<evidence type="ECO:0000313" key="12">
    <source>
        <dbReference type="Proteomes" id="UP000216998"/>
    </source>
</evidence>
<dbReference type="Pfam" id="PF10435">
    <property type="entry name" value="BetaGal_dom2"/>
    <property type="match status" value="1"/>
</dbReference>
<dbReference type="SUPFAM" id="SSF51445">
    <property type="entry name" value="(Trans)glycosidases"/>
    <property type="match status" value="1"/>
</dbReference>
<dbReference type="EMBL" id="NOXU01000032">
    <property type="protein sequence ID" value="OYQ31796.1"/>
    <property type="molecule type" value="Genomic_DNA"/>
</dbReference>
<evidence type="ECO:0000256" key="6">
    <source>
        <dbReference type="ARBA" id="ARBA00022801"/>
    </source>
</evidence>
<protein>
    <recommendedName>
        <fullName evidence="4">beta-galactosidase</fullName>
        <ecNumber evidence="4">3.2.1.23</ecNumber>
    </recommendedName>
</protein>
<keyword evidence="8" id="KW-0326">Glycosidase</keyword>
<dbReference type="SUPFAM" id="SSF117100">
    <property type="entry name" value="Beta-galactosidase LacA, domain 3"/>
    <property type="match status" value="1"/>
</dbReference>
<dbReference type="InterPro" id="IPR018954">
    <property type="entry name" value="Betagal_dom2"/>
</dbReference>
<keyword evidence="7" id="KW-0325">Glycoprotein</keyword>
<dbReference type="Pfam" id="PF04616">
    <property type="entry name" value="Glyco_hydro_43"/>
    <property type="match status" value="1"/>
</dbReference>
<comment type="similarity">
    <text evidence="2 9">Belongs to the glycosyl hydrolase 35 family.</text>
</comment>
<comment type="caution">
    <text evidence="11">The sequence shown here is derived from an EMBL/GenBank/DDBJ whole genome shotgun (WGS) entry which is preliminary data.</text>
</comment>
<dbReference type="InterPro" id="IPR025972">
    <property type="entry name" value="BetaGal_dom3"/>
</dbReference>
<dbReference type="InterPro" id="IPR023296">
    <property type="entry name" value="Glyco_hydro_beta-prop_sf"/>
</dbReference>
<evidence type="ECO:0000256" key="3">
    <source>
        <dbReference type="ARBA" id="ARBA00009865"/>
    </source>
</evidence>
<dbReference type="Pfam" id="PF13364">
    <property type="entry name" value="BetaGal_ABD2"/>
    <property type="match status" value="2"/>
</dbReference>
<evidence type="ECO:0000256" key="1">
    <source>
        <dbReference type="ARBA" id="ARBA00001412"/>
    </source>
</evidence>
<dbReference type="InterPro" id="IPR037110">
    <property type="entry name" value="Betagal_dom2_sf"/>
</dbReference>
<comment type="catalytic activity">
    <reaction evidence="1">
        <text>Hydrolysis of terminal non-reducing beta-D-galactose residues in beta-D-galactosides.</text>
        <dbReference type="EC" id="3.2.1.23"/>
    </reaction>
</comment>
<dbReference type="Gene3D" id="2.102.20.10">
    <property type="entry name" value="Beta-galactosidase, domain 2"/>
    <property type="match status" value="1"/>
</dbReference>
<sequence>MSVYRSTDAVNFTLEKAEAFKPPQGLLRDPSIIRHKDGWYYVTYTTDWNNDLIGFARSKGLKDWTFLGNHKISIPGTTNSWAPEWFVDEDGSVHIILAVSTNGPNGQFKTYRLTATDDSLSKWTEPSVLHGLGPNHIDAKIIKEAGRYYAFIKNETTKFIELATAPTLDGPWVFIRTGDWAGWGTLVEGPAVVKRPDGGWRIYFDEYVDKRYWYSDSVGPGFTGQWAPKVELPGGLSGKVRHFTVLKDGPPEKKALPAPVTTPVTWDRYSLKIGGERVFSWGGEMHPFRLPSPDLWRDVFQKMKASGYNTVAIYFGWGYHSPKPGVYDFTGVRDMDRVLTMAKEAGLYVIVRPGPYMNAEVTRGGFPSWLVKQQARARTDHPEYLAAANEWLTAINAILKKHQITDGGGNIIAYQIENELDVTQPTQQRYMKFLYDKARADGITVPIFHNDKGRNGIWVPKGSNVPGTVEGPNDLYAFDGYPGGSCDVDATVGKPNLAPDWGLYGPGGASGGASASPNTPGFAAEYGGGWFDYWGSNGAYNCNAQRLGSGYQRVFYGTNIANGLTIQSFYMTYGGTSWGWMPAPVVYTSYDYGAAIDEARGLREKARGIKLMGHFLQTVKDLTQMDRATGLVPSNPKIRLYHNVNPETGTRLLVATHNPNNGQFDEAFSFKAALPDGEYTIPQAGTLRLKGHDAKLWMAGYNLERQRLVYSTSELFTHLRQGNGDLALLYGRQGEDGETVLRYSSAPTVTVLDGKVDSSFDAAKGDLRLNYSHQGLARVRISGGGRPDLTLLIADLPMAETFWRQETKDGVLLQRGPTLVRTASVKGKTLDLTGDTESDSPLEVWAPEAVTSVRWNGATVAMEKGIGGSLIARKDLSGPVAVTLPDLTKATWRFQTGSPEAAKDFDDSAWAVTKPGRTASFVKPPGGQPLLNMDDYNFHHGDVWYRGRYTAQPGVSKLDLHYGGGGAGMVQVWLDGRYIGQHVLPTGLPRPPGQGLATFTIPEDLQAPGERVLSVMVRNNSHHWDLDADDLHKEARGLISASLATPTGKSFAIPISWKIQGNLGGQDIADPVRGVFNNGGQYGERHGWHLPGFDDKGWTTAAVPATTAQPGTVWYRTEFSLDLPKGQDSAIGLSFGDTSVPRSIGSYRVLIFVNGWNMGQFIADVGPQRTFVLPTGILNPNGKNTLALAVTSDGKPQDGLEAVRLVSLRNARSSLVVGTVPAPGYKEVVK</sequence>
<dbReference type="CDD" id="cd08983">
    <property type="entry name" value="GH43_Bt3655-like"/>
    <property type="match status" value="1"/>
</dbReference>
<dbReference type="InterPro" id="IPR008979">
    <property type="entry name" value="Galactose-bd-like_sf"/>
</dbReference>
<keyword evidence="5" id="KW-0732">Signal</keyword>
<evidence type="ECO:0000256" key="9">
    <source>
        <dbReference type="RuleBase" id="RU003679"/>
    </source>
</evidence>
<comment type="similarity">
    <text evidence="3">Belongs to the glycosyl hydrolase 43 family.</text>
</comment>
<dbReference type="Proteomes" id="UP000216998">
    <property type="component" value="Unassembled WGS sequence"/>
</dbReference>
<dbReference type="Gene3D" id="2.60.120.260">
    <property type="entry name" value="Galactose-binding domain-like"/>
    <property type="match status" value="2"/>
</dbReference>
<dbReference type="OrthoDB" id="9813184at2"/>
<dbReference type="SMART" id="SM01029">
    <property type="entry name" value="BetaGal_dom2"/>
    <property type="match status" value="1"/>
</dbReference>
<dbReference type="InterPro" id="IPR006710">
    <property type="entry name" value="Glyco_hydro_43"/>
</dbReference>
<evidence type="ECO:0000256" key="5">
    <source>
        <dbReference type="ARBA" id="ARBA00022729"/>
    </source>
</evidence>
<dbReference type="InterPro" id="IPR031330">
    <property type="entry name" value="Gly_Hdrlase_35_cat"/>
</dbReference>
<dbReference type="AlphaFoldDB" id="A0A255YRE4"/>
<dbReference type="PRINTS" id="PR00742">
    <property type="entry name" value="GLHYDRLASE35"/>
</dbReference>
<organism evidence="11 12">
    <name type="scientific">Niveispirillum lacus</name>
    <dbReference type="NCBI Taxonomy" id="1981099"/>
    <lineage>
        <taxon>Bacteria</taxon>
        <taxon>Pseudomonadati</taxon>
        <taxon>Pseudomonadota</taxon>
        <taxon>Alphaproteobacteria</taxon>
        <taxon>Rhodospirillales</taxon>
        <taxon>Azospirillaceae</taxon>
        <taxon>Niveispirillum</taxon>
    </lineage>
</organism>
<evidence type="ECO:0000256" key="8">
    <source>
        <dbReference type="ARBA" id="ARBA00023295"/>
    </source>
</evidence>
<dbReference type="Pfam" id="PF13363">
    <property type="entry name" value="BetaGal_dom3"/>
    <property type="match status" value="1"/>
</dbReference>
<dbReference type="SUPFAM" id="SSF51011">
    <property type="entry name" value="Glycosyl hydrolase domain"/>
    <property type="match status" value="1"/>
</dbReference>
<dbReference type="InterPro" id="IPR001944">
    <property type="entry name" value="Glycoside_Hdrlase_35"/>
</dbReference>
<reference evidence="11 12" key="1">
    <citation type="submission" date="2017-07" db="EMBL/GenBank/DDBJ databases">
        <title>Niveispirillum cyanobacteriorum sp. nov., isolated from cyanobacterial aggregates in a eutrophic lake.</title>
        <authorList>
            <person name="Cai H."/>
        </authorList>
    </citation>
    <scope>NUCLEOTIDE SEQUENCE [LARGE SCALE GENOMIC DNA]</scope>
    <source>
        <strain evidence="12">TH1-14</strain>
    </source>
</reference>
<feature type="domain" description="Beta-galactosidase" evidence="10">
    <location>
        <begin position="619"/>
        <end position="802"/>
    </location>
</feature>
<dbReference type="Gene3D" id="3.20.20.80">
    <property type="entry name" value="Glycosidases"/>
    <property type="match status" value="1"/>
</dbReference>
<evidence type="ECO:0000313" key="11">
    <source>
        <dbReference type="EMBL" id="OYQ31796.1"/>
    </source>
</evidence>
<dbReference type="SUPFAM" id="SSF75005">
    <property type="entry name" value="Arabinanase/levansucrase/invertase"/>
    <property type="match status" value="1"/>
</dbReference>
<evidence type="ECO:0000256" key="4">
    <source>
        <dbReference type="ARBA" id="ARBA00012756"/>
    </source>
</evidence>
<keyword evidence="6" id="KW-0378">Hydrolase</keyword>
<dbReference type="Gene3D" id="2.115.10.20">
    <property type="entry name" value="Glycosyl hydrolase domain, family 43"/>
    <property type="match status" value="1"/>
</dbReference>
<evidence type="ECO:0000256" key="2">
    <source>
        <dbReference type="ARBA" id="ARBA00009809"/>
    </source>
</evidence>
<dbReference type="Gene3D" id="2.60.390.10">
    <property type="entry name" value="Beta-galactosidase, domain 3"/>
    <property type="match status" value="1"/>
</dbReference>
<evidence type="ECO:0000256" key="7">
    <source>
        <dbReference type="ARBA" id="ARBA00023180"/>
    </source>
</evidence>
<dbReference type="PANTHER" id="PTHR23421">
    <property type="entry name" value="BETA-GALACTOSIDASE RELATED"/>
    <property type="match status" value="1"/>
</dbReference>
<name>A0A255YRE4_9PROT</name>
<dbReference type="InterPro" id="IPR036833">
    <property type="entry name" value="BetaGal_dom3_sf"/>
</dbReference>
<accession>A0A255YRE4</accession>
<gene>
    <name evidence="11" type="ORF">CHU95_19730</name>
</gene>
<dbReference type="GO" id="GO:0005975">
    <property type="term" value="P:carbohydrate metabolic process"/>
    <property type="evidence" value="ECO:0007669"/>
    <property type="project" value="InterPro"/>
</dbReference>